<keyword evidence="4" id="KW-1185">Reference proteome</keyword>
<feature type="region of interest" description="Disordered" evidence="2">
    <location>
        <begin position="526"/>
        <end position="572"/>
    </location>
</feature>
<keyword evidence="1" id="KW-0233">DNA recombination</keyword>
<evidence type="ECO:0000256" key="2">
    <source>
        <dbReference type="SAM" id="MobiDB-lite"/>
    </source>
</evidence>
<gene>
    <name evidence="3" type="ORF">PCOR1329_LOCUS63124</name>
</gene>
<comment type="caution">
    <text evidence="3">The sequence shown here is derived from an EMBL/GenBank/DDBJ whole genome shotgun (WGS) entry which is preliminary data.</text>
</comment>
<protein>
    <submittedName>
        <fullName evidence="3">Uncharacterized protein</fullName>
    </submittedName>
</protein>
<feature type="region of interest" description="Disordered" evidence="2">
    <location>
        <begin position="647"/>
        <end position="693"/>
    </location>
</feature>
<dbReference type="Proteomes" id="UP001189429">
    <property type="component" value="Unassembled WGS sequence"/>
</dbReference>
<dbReference type="InterPro" id="IPR011010">
    <property type="entry name" value="DNA_brk_join_enz"/>
</dbReference>
<dbReference type="EMBL" id="CAUYUJ010018004">
    <property type="protein sequence ID" value="CAK0879802.1"/>
    <property type="molecule type" value="Genomic_DNA"/>
</dbReference>
<sequence>MRAPASLVTAFERRRDNQIQGLELLSIALGMCTFAGELQGCDLHVYSDNTGAEACLRKGAAKAFDHSCIVHSMWKRAVELDVDLAVFRVPTALDAPPLLSPLVFALTRKRAAIVWAADFLAGNGFVRACELASADTADLEGWTVTAQVNVEVLHELFRAAKLAARRGARRLPHAFASLPRTVAREAPTPSIIDRLAAPVAPPVACGPWAALAETAARLRGPADAARWREVKRARAMLQPCARSLLSVRSGLKCLAAYCVRVLQYPCMQLPPASADLVAWGALFRCGATYANHCGYVRVGCLLAGTCAAVFDSPEVRRARAAVRARGDWISRPLLFIRKWAVASLVGLGARRPEWLRASMLFLLAYTFLLRVPSEALPAVRVDDAGDAPSFQAALVLGAAEHTLLLRRRKNKAQGSRLTRRCWCASCRATCPVHNLGPWLARRAPGCGLSDGISAAAALRTLREMLAALGVQEAGLFRLHDLRRGHASDLQEAGATLAEILAAGEWRSCAFMAYLDRDDLERDAVVEAEPRDRRPRHGALHAPGARLPRAAGVGPGPSQPPRRGQPRTALHPPTAAAGGVEALHARPDLWGVAASGQPKFHSGSFDLAEASRLNAASKPWRYGESRGQPSSKCPRLLGFFEVLPRVGQQGPVPADSRCRRRKVAPPGGQQGRGPRVDRCAHHQEDSEAQVPPLR</sequence>
<dbReference type="InterPro" id="IPR013762">
    <property type="entry name" value="Integrase-like_cat_sf"/>
</dbReference>
<reference evidence="3" key="1">
    <citation type="submission" date="2023-10" db="EMBL/GenBank/DDBJ databases">
        <authorList>
            <person name="Chen Y."/>
            <person name="Shah S."/>
            <person name="Dougan E. K."/>
            <person name="Thang M."/>
            <person name="Chan C."/>
        </authorList>
    </citation>
    <scope>NUCLEOTIDE SEQUENCE [LARGE SCALE GENOMIC DNA]</scope>
</reference>
<name>A0ABN9W3E5_9DINO</name>
<accession>A0ABN9W3E5</accession>
<dbReference type="Gene3D" id="1.10.443.10">
    <property type="entry name" value="Intergrase catalytic core"/>
    <property type="match status" value="1"/>
</dbReference>
<dbReference type="SUPFAM" id="SSF56349">
    <property type="entry name" value="DNA breaking-rejoining enzymes"/>
    <property type="match status" value="1"/>
</dbReference>
<evidence type="ECO:0000313" key="4">
    <source>
        <dbReference type="Proteomes" id="UP001189429"/>
    </source>
</evidence>
<proteinExistence type="predicted"/>
<evidence type="ECO:0000256" key="1">
    <source>
        <dbReference type="ARBA" id="ARBA00023172"/>
    </source>
</evidence>
<organism evidence="3 4">
    <name type="scientific">Prorocentrum cordatum</name>
    <dbReference type="NCBI Taxonomy" id="2364126"/>
    <lineage>
        <taxon>Eukaryota</taxon>
        <taxon>Sar</taxon>
        <taxon>Alveolata</taxon>
        <taxon>Dinophyceae</taxon>
        <taxon>Prorocentrales</taxon>
        <taxon>Prorocentraceae</taxon>
        <taxon>Prorocentrum</taxon>
    </lineage>
</organism>
<evidence type="ECO:0000313" key="3">
    <source>
        <dbReference type="EMBL" id="CAK0879802.1"/>
    </source>
</evidence>
<feature type="compositionally biased region" description="Basic and acidic residues" evidence="2">
    <location>
        <begin position="673"/>
        <end position="684"/>
    </location>
</feature>